<dbReference type="InterPro" id="IPR035992">
    <property type="entry name" value="Ricin_B-like_lectins"/>
</dbReference>
<reference evidence="3" key="1">
    <citation type="submission" date="2022-10" db="EMBL/GenBank/DDBJ databases">
        <title>Cytochrome P450 Catalyzes Benzene Ring Formation in the Biosynthesis of Trialkyl-Substituted Aromatic Polyketides.</title>
        <authorList>
            <person name="Zhao E."/>
            <person name="Ge H."/>
        </authorList>
    </citation>
    <scope>NUCLEOTIDE SEQUENCE</scope>
    <source>
        <strain evidence="3">NA0869</strain>
    </source>
</reference>
<dbReference type="CDD" id="cd23451">
    <property type="entry name" value="beta-trefoil_Ricin_laminarinase"/>
    <property type="match status" value="1"/>
</dbReference>
<evidence type="ECO:0000256" key="1">
    <source>
        <dbReference type="SAM" id="SignalP"/>
    </source>
</evidence>
<evidence type="ECO:0000313" key="4">
    <source>
        <dbReference type="Proteomes" id="UP001163878"/>
    </source>
</evidence>
<dbReference type="Pfam" id="PF00652">
    <property type="entry name" value="Ricin_B_lectin"/>
    <property type="match status" value="1"/>
</dbReference>
<evidence type="ECO:0000259" key="2">
    <source>
        <dbReference type="SMART" id="SM00458"/>
    </source>
</evidence>
<dbReference type="InterPro" id="IPR000772">
    <property type="entry name" value="Ricin_B_lectin"/>
</dbReference>
<protein>
    <submittedName>
        <fullName evidence="3">Ricin-type beta-trefoil lectin domain protein</fullName>
    </submittedName>
</protein>
<dbReference type="RefSeq" id="WP_264248491.1">
    <property type="nucleotide sequence ID" value="NZ_CP107567.1"/>
</dbReference>
<dbReference type="SMART" id="SM00458">
    <property type="entry name" value="RICIN"/>
    <property type="match status" value="1"/>
</dbReference>
<name>A0ABY6IED0_STRPE</name>
<feature type="domain" description="Ricin B lectin" evidence="2">
    <location>
        <begin position="115"/>
        <end position="243"/>
    </location>
</feature>
<keyword evidence="4" id="KW-1185">Reference proteome</keyword>
<keyword evidence="1" id="KW-0732">Signal</keyword>
<dbReference type="Proteomes" id="UP001163878">
    <property type="component" value="Chromosome"/>
</dbReference>
<feature type="chain" id="PRO_5046211334" evidence="1">
    <location>
        <begin position="28"/>
        <end position="247"/>
    </location>
</feature>
<sequence length="247" mass="25368">MRLSRWLATAAATALAAASLFTGTATAAPAAAPAATAPAVSAAAAPTAPKYFVGAGYGPWNIAVDAAWSTAYGSAANEGYPSAGCRRTAGPAGHELSPGYYQVLVEIYCVPPPPPGSGQIVGVHSGKCVDVKGANTQDGTPIQLYSCNGTSAQAWKLYPDGTLRALGKCMDVQYAKTANGSLIGLNTCHCAANQQWEKLPDGLLRSVHSGRCLDALGWQTGNGARLGIWDCTPHHTNQQWKGPGLGT</sequence>
<accession>A0ABY6IED0</accession>
<proteinExistence type="predicted"/>
<organism evidence="3 4">
    <name type="scientific">Streptomyces peucetius</name>
    <dbReference type="NCBI Taxonomy" id="1950"/>
    <lineage>
        <taxon>Bacteria</taxon>
        <taxon>Bacillati</taxon>
        <taxon>Actinomycetota</taxon>
        <taxon>Actinomycetes</taxon>
        <taxon>Kitasatosporales</taxon>
        <taxon>Streptomycetaceae</taxon>
        <taxon>Streptomyces</taxon>
    </lineage>
</organism>
<dbReference type="EMBL" id="CP107567">
    <property type="protein sequence ID" value="UYQ65366.1"/>
    <property type="molecule type" value="Genomic_DNA"/>
</dbReference>
<feature type="signal peptide" evidence="1">
    <location>
        <begin position="1"/>
        <end position="27"/>
    </location>
</feature>
<dbReference type="SUPFAM" id="SSF50370">
    <property type="entry name" value="Ricin B-like lectins"/>
    <property type="match status" value="1"/>
</dbReference>
<evidence type="ECO:0000313" key="3">
    <source>
        <dbReference type="EMBL" id="UYQ65366.1"/>
    </source>
</evidence>
<dbReference type="PROSITE" id="PS50231">
    <property type="entry name" value="RICIN_B_LECTIN"/>
    <property type="match status" value="1"/>
</dbReference>
<dbReference type="Gene3D" id="2.80.10.50">
    <property type="match status" value="2"/>
</dbReference>
<gene>
    <name evidence="3" type="ORF">OGH68_30475</name>
</gene>